<dbReference type="SMART" id="SM00091">
    <property type="entry name" value="PAS"/>
    <property type="match status" value="2"/>
</dbReference>
<dbReference type="AlphaFoldDB" id="A0A4Q0YGA5"/>
<protein>
    <recommendedName>
        <fullName evidence="7">GGDEF domain-containing protein</fullName>
    </recommendedName>
</protein>
<dbReference type="InterPro" id="IPR000014">
    <property type="entry name" value="PAS"/>
</dbReference>
<dbReference type="SMART" id="SM00052">
    <property type="entry name" value="EAL"/>
    <property type="match status" value="1"/>
</dbReference>
<accession>A0A4Q0YGA5</accession>
<evidence type="ECO:0000259" key="4">
    <source>
        <dbReference type="PROSITE" id="PS50887"/>
    </source>
</evidence>
<dbReference type="InterPro" id="IPR000160">
    <property type="entry name" value="GGDEF_dom"/>
</dbReference>
<dbReference type="Gene3D" id="3.30.70.270">
    <property type="match status" value="1"/>
</dbReference>
<dbReference type="InterPro" id="IPR035965">
    <property type="entry name" value="PAS-like_dom_sf"/>
</dbReference>
<feature type="domain" description="EAL" evidence="3">
    <location>
        <begin position="696"/>
        <end position="949"/>
    </location>
</feature>
<dbReference type="RefSeq" id="WP_128978796.1">
    <property type="nucleotide sequence ID" value="NZ_PDKJ01000002.1"/>
</dbReference>
<evidence type="ECO:0000313" key="6">
    <source>
        <dbReference type="Proteomes" id="UP000290172"/>
    </source>
</evidence>
<feature type="domain" description="GGDEF" evidence="4">
    <location>
        <begin position="554"/>
        <end position="687"/>
    </location>
</feature>
<dbReference type="Gene3D" id="3.20.20.450">
    <property type="entry name" value="EAL domain"/>
    <property type="match status" value="1"/>
</dbReference>
<keyword evidence="1" id="KW-0472">Membrane</keyword>
<dbReference type="NCBIfam" id="TIGR00229">
    <property type="entry name" value="sensory_box"/>
    <property type="match status" value="2"/>
</dbReference>
<name>A0A4Q0YGA5_9BACT</name>
<reference evidence="5 6" key="1">
    <citation type="submission" date="2017-10" db="EMBL/GenBank/DDBJ databases">
        <title>Genomics of the genus Arcobacter.</title>
        <authorList>
            <person name="Perez-Cataluna A."/>
            <person name="Figueras M.J."/>
        </authorList>
    </citation>
    <scope>NUCLEOTIDE SEQUENCE [LARGE SCALE GENOMIC DNA]</scope>
    <source>
        <strain evidence="5 6">CECT 8993</strain>
    </source>
</reference>
<comment type="caution">
    <text evidence="5">The sequence shown here is derived from an EMBL/GenBank/DDBJ whole genome shotgun (WGS) entry which is preliminary data.</text>
</comment>
<dbReference type="InterPro" id="IPR013767">
    <property type="entry name" value="PAS_fold"/>
</dbReference>
<dbReference type="CDD" id="cd00130">
    <property type="entry name" value="PAS"/>
    <property type="match status" value="2"/>
</dbReference>
<dbReference type="Gene3D" id="3.30.450.20">
    <property type="entry name" value="PAS domain"/>
    <property type="match status" value="2"/>
</dbReference>
<dbReference type="InterPro" id="IPR043128">
    <property type="entry name" value="Rev_trsase/Diguanyl_cyclase"/>
</dbReference>
<organism evidence="5 6">
    <name type="scientific">Halarcobacter ebronensis</name>
    <dbReference type="NCBI Taxonomy" id="1462615"/>
    <lineage>
        <taxon>Bacteria</taxon>
        <taxon>Pseudomonadati</taxon>
        <taxon>Campylobacterota</taxon>
        <taxon>Epsilonproteobacteria</taxon>
        <taxon>Campylobacterales</taxon>
        <taxon>Arcobacteraceae</taxon>
        <taxon>Halarcobacter</taxon>
    </lineage>
</organism>
<dbReference type="GO" id="GO:0003824">
    <property type="term" value="F:catalytic activity"/>
    <property type="evidence" value="ECO:0007669"/>
    <property type="project" value="UniProtKB-ARBA"/>
</dbReference>
<feature type="domain" description="PAS" evidence="2">
    <location>
        <begin position="395"/>
        <end position="442"/>
    </location>
</feature>
<dbReference type="InterPro" id="IPR045812">
    <property type="entry name" value="DAHL"/>
</dbReference>
<proteinExistence type="predicted"/>
<feature type="transmembrane region" description="Helical" evidence="1">
    <location>
        <begin position="240"/>
        <end position="263"/>
    </location>
</feature>
<keyword evidence="1" id="KW-1133">Transmembrane helix</keyword>
<dbReference type="SMART" id="SM00086">
    <property type="entry name" value="PAC"/>
    <property type="match status" value="2"/>
</dbReference>
<dbReference type="GO" id="GO:0006355">
    <property type="term" value="P:regulation of DNA-templated transcription"/>
    <property type="evidence" value="ECO:0007669"/>
    <property type="project" value="InterPro"/>
</dbReference>
<dbReference type="PROSITE" id="PS50883">
    <property type="entry name" value="EAL"/>
    <property type="match status" value="1"/>
</dbReference>
<evidence type="ECO:0000259" key="3">
    <source>
        <dbReference type="PROSITE" id="PS50883"/>
    </source>
</evidence>
<dbReference type="PANTHER" id="PTHR44757">
    <property type="entry name" value="DIGUANYLATE CYCLASE DGCP"/>
    <property type="match status" value="1"/>
</dbReference>
<dbReference type="SUPFAM" id="SSF141868">
    <property type="entry name" value="EAL domain-like"/>
    <property type="match status" value="1"/>
</dbReference>
<dbReference type="SUPFAM" id="SSF55785">
    <property type="entry name" value="PYP-like sensor domain (PAS domain)"/>
    <property type="match status" value="2"/>
</dbReference>
<sequence>MNRIKDYFSFKLLFFTLFLTFIFLYLFKIENSKKFYNNYKKNIDTMVVLNLRLNGFLNQKEKFINFDTIVDETNSFEKALEHVIKSGIKNEFGQDIYNQVLEINDTFIKKSDFIEKFKSKHSSILNSVHYIYDLNQYLLKDKRINQDIKLLINSTLFMIMQQFVGINKNEEPIIESLKKINEYNKDLEYNRLTLLTKHVENILENVTYINKIKDNAEELKLAFKLKELNSQLIYKYNNKLFYQLVISIFFFFIILIALLLIYYEHKKSQKIRKELAAFKYAIENSDNSIILTDTNKKILYVNDIFEKTSGFKKEEAYGNSPNILKSGETPDSTYEELNESLINGKKWKGEFANRKKDGSIYYEKASIVPIILDDEITNYLAIKLDITKYIKQNENLKLSATVFENIEEGILVIDAKEDKILSVNSAFEKITGFTKKDVIGESPKLLVENQTHDKMFYEKVSAELLEKGEWKGKIQNRKKDGQIVPIWLNISSIRNDKDEISKYIAVYTSMQEIIETQKKADFLAYHDSLTKLPNRIKLEGDLEFAIKVAKRKNQNIFVMFIDLDRFKMINDSLGHSIGDDLLKITSKRIKSVLRENDIIARMGGDEFIVVLDSTKNRKAADYVCKKILDVVKKTITLDNNILNTSASIGIAMYPDDGEDITTLIKNADTAMYHAKNLGKDNFQYYNKQLSLNVHEQLKIEQSLKDAIKNGELYLNYQPQYNLQTHKVIAFEALVRWQNKELGVVPPTKFITIAEDTGLIIDLGKYIFDVACKDFIQMKKVEPELHYIAINVSSVQFKDPDFVQDVLKIVEKNGLKPSDIEIEVTERYIMEYSEMNLKAMIDLKNLGFRFSIDDFGTGYSSMNYLTKFPIDVIKVDKAFIDGIPEDNNNVQISKAIVALSKSLNYKVVAEGIEHEKQENFLLSIKCDIGQGYFFSKPLSIEDALKVLKDN</sequence>
<evidence type="ECO:0008006" key="7">
    <source>
        <dbReference type="Google" id="ProtNLM"/>
    </source>
</evidence>
<dbReference type="CDD" id="cd01948">
    <property type="entry name" value="EAL"/>
    <property type="match status" value="1"/>
</dbReference>
<dbReference type="CDD" id="cd01949">
    <property type="entry name" value="GGDEF"/>
    <property type="match status" value="1"/>
</dbReference>
<dbReference type="InterPro" id="IPR001633">
    <property type="entry name" value="EAL_dom"/>
</dbReference>
<feature type="transmembrane region" description="Helical" evidence="1">
    <location>
        <begin position="7"/>
        <end position="27"/>
    </location>
</feature>
<dbReference type="Pfam" id="PF13426">
    <property type="entry name" value="PAS_9"/>
    <property type="match status" value="1"/>
</dbReference>
<dbReference type="Pfam" id="PF00989">
    <property type="entry name" value="PAS"/>
    <property type="match status" value="1"/>
</dbReference>
<dbReference type="PROSITE" id="PS50112">
    <property type="entry name" value="PAS"/>
    <property type="match status" value="2"/>
</dbReference>
<feature type="domain" description="PAS" evidence="2">
    <location>
        <begin position="274"/>
        <end position="320"/>
    </location>
</feature>
<evidence type="ECO:0000313" key="5">
    <source>
        <dbReference type="EMBL" id="RXJ69622.1"/>
    </source>
</evidence>
<keyword evidence="1" id="KW-0812">Transmembrane</keyword>
<dbReference type="PANTHER" id="PTHR44757:SF2">
    <property type="entry name" value="BIOFILM ARCHITECTURE MAINTENANCE PROTEIN MBAA"/>
    <property type="match status" value="1"/>
</dbReference>
<dbReference type="NCBIfam" id="TIGR00254">
    <property type="entry name" value="GGDEF"/>
    <property type="match status" value="1"/>
</dbReference>
<dbReference type="InterPro" id="IPR035919">
    <property type="entry name" value="EAL_sf"/>
</dbReference>
<dbReference type="EMBL" id="PDKJ01000002">
    <property type="protein sequence ID" value="RXJ69622.1"/>
    <property type="molecule type" value="Genomic_DNA"/>
</dbReference>
<gene>
    <name evidence="5" type="ORF">CRV08_02650</name>
</gene>
<dbReference type="PROSITE" id="PS50887">
    <property type="entry name" value="GGDEF"/>
    <property type="match status" value="1"/>
</dbReference>
<dbReference type="Proteomes" id="UP000290172">
    <property type="component" value="Unassembled WGS sequence"/>
</dbReference>
<dbReference type="SUPFAM" id="SSF55073">
    <property type="entry name" value="Nucleotide cyclase"/>
    <property type="match status" value="1"/>
</dbReference>
<dbReference type="SMART" id="SM00267">
    <property type="entry name" value="GGDEF"/>
    <property type="match status" value="1"/>
</dbReference>
<dbReference type="InterPro" id="IPR001610">
    <property type="entry name" value="PAC"/>
</dbReference>
<dbReference type="InterPro" id="IPR052155">
    <property type="entry name" value="Biofilm_reg_signaling"/>
</dbReference>
<dbReference type="FunFam" id="3.30.70.270:FF:000001">
    <property type="entry name" value="Diguanylate cyclase domain protein"/>
    <property type="match status" value="1"/>
</dbReference>
<dbReference type="Pfam" id="PF00990">
    <property type="entry name" value="GGDEF"/>
    <property type="match status" value="1"/>
</dbReference>
<dbReference type="Pfam" id="PF19443">
    <property type="entry name" value="DAHL"/>
    <property type="match status" value="1"/>
</dbReference>
<evidence type="ECO:0000259" key="2">
    <source>
        <dbReference type="PROSITE" id="PS50112"/>
    </source>
</evidence>
<evidence type="ECO:0000256" key="1">
    <source>
        <dbReference type="SAM" id="Phobius"/>
    </source>
</evidence>
<dbReference type="InterPro" id="IPR029787">
    <property type="entry name" value="Nucleotide_cyclase"/>
</dbReference>
<dbReference type="Pfam" id="PF00563">
    <property type="entry name" value="EAL"/>
    <property type="match status" value="1"/>
</dbReference>